<dbReference type="OrthoDB" id="408631at2759"/>
<gene>
    <name evidence="7" type="ORF">OSB1V03_LOCUS6751</name>
</gene>
<evidence type="ECO:0000313" key="7">
    <source>
        <dbReference type="EMBL" id="CAD7626318.1"/>
    </source>
</evidence>
<dbReference type="GO" id="GO:0003990">
    <property type="term" value="F:acetylcholinesterase activity"/>
    <property type="evidence" value="ECO:0007669"/>
    <property type="project" value="TreeGrafter"/>
</dbReference>
<dbReference type="PANTHER" id="PTHR43918:SF4">
    <property type="entry name" value="CARBOXYLIC ESTER HYDROLASE"/>
    <property type="match status" value="1"/>
</dbReference>
<evidence type="ECO:0000256" key="2">
    <source>
        <dbReference type="ARBA" id="ARBA00022487"/>
    </source>
</evidence>
<dbReference type="GO" id="GO:0019695">
    <property type="term" value="P:choline metabolic process"/>
    <property type="evidence" value="ECO:0007669"/>
    <property type="project" value="TreeGrafter"/>
</dbReference>
<dbReference type="EMBL" id="CAJPIZ010003746">
    <property type="protein sequence ID" value="CAG2106748.1"/>
    <property type="molecule type" value="Genomic_DNA"/>
</dbReference>
<evidence type="ECO:0000313" key="8">
    <source>
        <dbReference type="Proteomes" id="UP000759131"/>
    </source>
</evidence>
<dbReference type="AlphaFoldDB" id="A0A7R9KQW1"/>
<proteinExistence type="inferred from homology"/>
<comment type="similarity">
    <text evidence="1 5">Belongs to the type-B carboxylesterase/lipase family.</text>
</comment>
<dbReference type="InterPro" id="IPR050654">
    <property type="entry name" value="AChE-related_enzymes"/>
</dbReference>
<evidence type="ECO:0000256" key="5">
    <source>
        <dbReference type="RuleBase" id="RU361235"/>
    </source>
</evidence>
<dbReference type="GO" id="GO:0005615">
    <property type="term" value="C:extracellular space"/>
    <property type="evidence" value="ECO:0007669"/>
    <property type="project" value="TreeGrafter"/>
</dbReference>
<evidence type="ECO:0000259" key="6">
    <source>
        <dbReference type="Pfam" id="PF00135"/>
    </source>
</evidence>
<sequence length="565" mass="63240">KCIDVNTTSGVVRGLTLHVLNKTVDQFLNIPFAEPPVGSLRFAPPVPLKQPLKDVIDATKQGNSCLQPQPTTTPQSEDCLVLNIWTPNAGNNNTNKSQLKPIMFYIYGGGLVNGTIFLLPGYNGSILATHDVLVVSTNYRLGEFGFLYGDREDAPGNVGFYDQLLALKWVRKNIHSFGGDRDQITIFGESAGSVSVSAQIISPLSKGLFKRAIMESGAHMYNKDRDAITKPEAIANGKHIAKQLKCNETEDWIQCLRRADARDILKFNPTIAFPVVGTEFLPISAQKALKTKQLNTDIDLMAGLTRDEGALLTQYVLNHSHIESVADFRAYLSETDQIYHIINATKVTDYYLHGVNISNPLSIKQAFNRFFGDLMMNCPTYLFAERFAQISPQNDRNVYFYRWDYQSDWFAALMNCDPVTMGICHGADIPFVWGLDYQAPMNVTMMERQFTDDHSGPKLASDVVSQRDRYVPVQYRSPPEPINLDLTLASVLGIVLGMVRVRTSSFLMGHFNNLHASLSSPIIGIRSTFKLDRDVCLNSLVKCTRYTRCATTHIHAVHFVMTWHI</sequence>
<dbReference type="EC" id="3.1.1.-" evidence="5"/>
<evidence type="ECO:0000256" key="3">
    <source>
        <dbReference type="ARBA" id="ARBA00022801"/>
    </source>
</evidence>
<dbReference type="Proteomes" id="UP000759131">
    <property type="component" value="Unassembled WGS sequence"/>
</dbReference>
<keyword evidence="8" id="KW-1185">Reference proteome</keyword>
<reference evidence="7" key="1">
    <citation type="submission" date="2020-11" db="EMBL/GenBank/DDBJ databases">
        <authorList>
            <person name="Tran Van P."/>
        </authorList>
    </citation>
    <scope>NUCLEOTIDE SEQUENCE</scope>
</reference>
<dbReference type="SUPFAM" id="SSF53474">
    <property type="entry name" value="alpha/beta-Hydrolases"/>
    <property type="match status" value="1"/>
</dbReference>
<feature type="non-terminal residue" evidence="7">
    <location>
        <position position="1"/>
    </location>
</feature>
<feature type="non-terminal residue" evidence="7">
    <location>
        <position position="565"/>
    </location>
</feature>
<dbReference type="Pfam" id="PF00135">
    <property type="entry name" value="COesterase"/>
    <property type="match status" value="1"/>
</dbReference>
<dbReference type="GO" id="GO:0006581">
    <property type="term" value="P:acetylcholine catabolic process"/>
    <property type="evidence" value="ECO:0007669"/>
    <property type="project" value="TreeGrafter"/>
</dbReference>
<name>A0A7R9KQW1_9ACAR</name>
<evidence type="ECO:0000256" key="1">
    <source>
        <dbReference type="ARBA" id="ARBA00005964"/>
    </source>
</evidence>
<keyword evidence="4" id="KW-0325">Glycoprotein</keyword>
<dbReference type="PROSITE" id="PS00122">
    <property type="entry name" value="CARBOXYLESTERASE_B_1"/>
    <property type="match status" value="1"/>
</dbReference>
<dbReference type="EMBL" id="OC858321">
    <property type="protein sequence ID" value="CAD7626318.1"/>
    <property type="molecule type" value="Genomic_DNA"/>
</dbReference>
<protein>
    <recommendedName>
        <fullName evidence="5">Carboxylic ester hydrolase</fullName>
        <ecNumber evidence="5">3.1.1.-</ecNumber>
    </recommendedName>
</protein>
<dbReference type="GO" id="GO:0005886">
    <property type="term" value="C:plasma membrane"/>
    <property type="evidence" value="ECO:0007669"/>
    <property type="project" value="TreeGrafter"/>
</dbReference>
<dbReference type="InterPro" id="IPR029058">
    <property type="entry name" value="AB_hydrolase_fold"/>
</dbReference>
<evidence type="ECO:0000256" key="4">
    <source>
        <dbReference type="ARBA" id="ARBA00023180"/>
    </source>
</evidence>
<dbReference type="InterPro" id="IPR019826">
    <property type="entry name" value="Carboxylesterase_B_AS"/>
</dbReference>
<dbReference type="Gene3D" id="3.40.50.1820">
    <property type="entry name" value="alpha/beta hydrolase"/>
    <property type="match status" value="1"/>
</dbReference>
<keyword evidence="2" id="KW-0719">Serine esterase</keyword>
<keyword evidence="3 5" id="KW-0378">Hydrolase</keyword>
<organism evidence="7">
    <name type="scientific">Medioppia subpectinata</name>
    <dbReference type="NCBI Taxonomy" id="1979941"/>
    <lineage>
        <taxon>Eukaryota</taxon>
        <taxon>Metazoa</taxon>
        <taxon>Ecdysozoa</taxon>
        <taxon>Arthropoda</taxon>
        <taxon>Chelicerata</taxon>
        <taxon>Arachnida</taxon>
        <taxon>Acari</taxon>
        <taxon>Acariformes</taxon>
        <taxon>Sarcoptiformes</taxon>
        <taxon>Oribatida</taxon>
        <taxon>Brachypylina</taxon>
        <taxon>Oppioidea</taxon>
        <taxon>Oppiidae</taxon>
        <taxon>Medioppia</taxon>
    </lineage>
</organism>
<dbReference type="InterPro" id="IPR002018">
    <property type="entry name" value="CarbesteraseB"/>
</dbReference>
<accession>A0A7R9KQW1</accession>
<feature type="domain" description="Carboxylesterase type B" evidence="6">
    <location>
        <begin position="5"/>
        <end position="450"/>
    </location>
</feature>
<dbReference type="PANTHER" id="PTHR43918">
    <property type="entry name" value="ACETYLCHOLINESTERASE"/>
    <property type="match status" value="1"/>
</dbReference>